<keyword evidence="3" id="KW-1185">Reference proteome</keyword>
<keyword evidence="1" id="KW-0812">Transmembrane</keyword>
<evidence type="ECO:0000256" key="1">
    <source>
        <dbReference type="SAM" id="Phobius"/>
    </source>
</evidence>
<evidence type="ECO:0000313" key="3">
    <source>
        <dbReference type="Proteomes" id="UP000198942"/>
    </source>
</evidence>
<organism evidence="2 3">
    <name type="scientific">Mucilaginibacter gossypiicola</name>
    <dbReference type="NCBI Taxonomy" id="551995"/>
    <lineage>
        <taxon>Bacteria</taxon>
        <taxon>Pseudomonadati</taxon>
        <taxon>Bacteroidota</taxon>
        <taxon>Sphingobacteriia</taxon>
        <taxon>Sphingobacteriales</taxon>
        <taxon>Sphingobacteriaceae</taxon>
        <taxon>Mucilaginibacter</taxon>
    </lineage>
</organism>
<keyword evidence="1" id="KW-0472">Membrane</keyword>
<sequence length="73" mass="8051">MEKLVIFRMFLCFPLAGVLVPDAMVVLSGTSHNIPTVHLAVELALIILISLCSAVIYYKKRNRNSPGNETSFS</sequence>
<name>A0A1H8U8E2_9SPHI</name>
<feature type="transmembrane region" description="Helical" evidence="1">
    <location>
        <begin position="38"/>
        <end position="58"/>
    </location>
</feature>
<gene>
    <name evidence="2" type="ORF">SAMN05192574_11872</name>
</gene>
<proteinExistence type="predicted"/>
<evidence type="ECO:0000313" key="2">
    <source>
        <dbReference type="EMBL" id="SEO99327.1"/>
    </source>
</evidence>
<protein>
    <submittedName>
        <fullName evidence="2">Uncharacterized protein</fullName>
    </submittedName>
</protein>
<dbReference type="AlphaFoldDB" id="A0A1H8U8E2"/>
<dbReference type="EMBL" id="FOCL01000018">
    <property type="protein sequence ID" value="SEO99327.1"/>
    <property type="molecule type" value="Genomic_DNA"/>
</dbReference>
<accession>A0A1H8U8E2</accession>
<keyword evidence="1" id="KW-1133">Transmembrane helix</keyword>
<reference evidence="3" key="1">
    <citation type="submission" date="2016-10" db="EMBL/GenBank/DDBJ databases">
        <authorList>
            <person name="Varghese N."/>
            <person name="Submissions S."/>
        </authorList>
    </citation>
    <scope>NUCLEOTIDE SEQUENCE [LARGE SCALE GENOMIC DNA]</scope>
    <source>
        <strain evidence="3">Gh-48</strain>
    </source>
</reference>
<dbReference type="Proteomes" id="UP000198942">
    <property type="component" value="Unassembled WGS sequence"/>
</dbReference>